<gene>
    <name evidence="4" type="ORF">RJT34_04740</name>
</gene>
<dbReference type="Proteomes" id="UP001359559">
    <property type="component" value="Unassembled WGS sequence"/>
</dbReference>
<comment type="caution">
    <text evidence="4">The sequence shown here is derived from an EMBL/GenBank/DDBJ whole genome shotgun (WGS) entry which is preliminary data.</text>
</comment>
<dbReference type="SUPFAM" id="SSF53474">
    <property type="entry name" value="alpha/beta-Hydrolases"/>
    <property type="match status" value="1"/>
</dbReference>
<keyword evidence="2" id="KW-0378">Hydrolase</keyword>
<comment type="similarity">
    <text evidence="1">Belongs to the AB hydrolase superfamily.</text>
</comment>
<evidence type="ECO:0000256" key="2">
    <source>
        <dbReference type="ARBA" id="ARBA00022801"/>
    </source>
</evidence>
<accession>A0AAN9KN97</accession>
<dbReference type="EMBL" id="JAYKXN010000001">
    <property type="protein sequence ID" value="KAK7320011.1"/>
    <property type="molecule type" value="Genomic_DNA"/>
</dbReference>
<dbReference type="PANTHER" id="PTHR43039">
    <property type="entry name" value="ESTERASE-RELATED"/>
    <property type="match status" value="1"/>
</dbReference>
<feature type="domain" description="AB hydrolase-1" evidence="3">
    <location>
        <begin position="23"/>
        <end position="254"/>
    </location>
</feature>
<name>A0AAN9KN97_CLITE</name>
<organism evidence="4 5">
    <name type="scientific">Clitoria ternatea</name>
    <name type="common">Butterfly pea</name>
    <dbReference type="NCBI Taxonomy" id="43366"/>
    <lineage>
        <taxon>Eukaryota</taxon>
        <taxon>Viridiplantae</taxon>
        <taxon>Streptophyta</taxon>
        <taxon>Embryophyta</taxon>
        <taxon>Tracheophyta</taxon>
        <taxon>Spermatophyta</taxon>
        <taxon>Magnoliopsida</taxon>
        <taxon>eudicotyledons</taxon>
        <taxon>Gunneridae</taxon>
        <taxon>Pentapetalae</taxon>
        <taxon>rosids</taxon>
        <taxon>fabids</taxon>
        <taxon>Fabales</taxon>
        <taxon>Fabaceae</taxon>
        <taxon>Papilionoideae</taxon>
        <taxon>50 kb inversion clade</taxon>
        <taxon>NPAAA clade</taxon>
        <taxon>indigoferoid/millettioid clade</taxon>
        <taxon>Phaseoleae</taxon>
        <taxon>Clitoria</taxon>
    </lineage>
</organism>
<evidence type="ECO:0000313" key="5">
    <source>
        <dbReference type="Proteomes" id="UP001359559"/>
    </source>
</evidence>
<dbReference type="FunFam" id="3.40.50.1820:FF:000042">
    <property type="entry name" value="probable strigolactone esterase DAD2"/>
    <property type="match status" value="1"/>
</dbReference>
<dbReference type="Gene3D" id="3.40.50.1820">
    <property type="entry name" value="alpha/beta hydrolase"/>
    <property type="match status" value="1"/>
</dbReference>
<dbReference type="GO" id="GO:0016787">
    <property type="term" value="F:hydrolase activity"/>
    <property type="evidence" value="ECO:0007669"/>
    <property type="project" value="UniProtKB-KW"/>
</dbReference>
<evidence type="ECO:0000256" key="1">
    <source>
        <dbReference type="ARBA" id="ARBA00008645"/>
    </source>
</evidence>
<dbReference type="AlphaFoldDB" id="A0AAN9KN97"/>
<proteinExistence type="inferred from homology"/>
<sequence length="269" mass="29877">MATKEKGISGSLNARTQGTGTQTIVLAHGFGTDQSIWEEVTPLLVQNYRVVTFDWPFSGTVNDHSLYDPLKHSSLEGFADDLITLLNEMHLKPVTFVGHSMSGIVGCIASIKTPHLFKNLVLVGSSPRCINSDDYEGGFNKSDIDQLVSDMEMDFDKFASYYASLAAGTINAFYVDKFEKSMKTMRPQVLVSLAKTVFYIDYREMLEKVETPCTIIQTTKDIAVPHSVALYMENKIKRATLVIIDTNGHFPHLTAHVEFVQALKNVLAS</sequence>
<dbReference type="InterPro" id="IPR000073">
    <property type="entry name" value="AB_hydrolase_1"/>
</dbReference>
<protein>
    <recommendedName>
        <fullName evidence="3">AB hydrolase-1 domain-containing protein</fullName>
    </recommendedName>
</protein>
<dbReference type="InterPro" id="IPR029058">
    <property type="entry name" value="AB_hydrolase_fold"/>
</dbReference>
<keyword evidence="5" id="KW-1185">Reference proteome</keyword>
<reference evidence="4 5" key="1">
    <citation type="submission" date="2024-01" db="EMBL/GenBank/DDBJ databases">
        <title>The genomes of 5 underutilized Papilionoideae crops provide insights into root nodulation and disease resistance.</title>
        <authorList>
            <person name="Yuan L."/>
        </authorList>
    </citation>
    <scope>NUCLEOTIDE SEQUENCE [LARGE SCALE GENOMIC DNA]</scope>
    <source>
        <strain evidence="4">LY-2023</strain>
        <tissue evidence="4">Leaf</tissue>
    </source>
</reference>
<evidence type="ECO:0000313" key="4">
    <source>
        <dbReference type="EMBL" id="KAK7320011.1"/>
    </source>
</evidence>
<dbReference type="Pfam" id="PF00561">
    <property type="entry name" value="Abhydrolase_1"/>
    <property type="match status" value="1"/>
</dbReference>
<evidence type="ECO:0000259" key="3">
    <source>
        <dbReference type="Pfam" id="PF00561"/>
    </source>
</evidence>